<dbReference type="RefSeq" id="XP_001734717.1">
    <property type="nucleotide sequence ID" value="XM_001734665.1"/>
</dbReference>
<reference evidence="3" key="1">
    <citation type="submission" date="2007-12" db="EMBL/GenBank/DDBJ databases">
        <title>Annotation of Entamoeba dispar SAW760.</title>
        <authorList>
            <person name="Lorenzi H."/>
            <person name="Inman J."/>
            <person name="Schobel S."/>
            <person name="Amedeo P."/>
            <person name="Caler E."/>
        </authorList>
    </citation>
    <scope>NUCLEOTIDE SEQUENCE [LARGE SCALE GENOMIC DNA]</scope>
    <source>
        <strain evidence="3">ATCC PRA-260 / SAW760</strain>
    </source>
</reference>
<keyword evidence="3" id="KW-1185">Reference proteome</keyword>
<organism evidence="3">
    <name type="scientific">Entamoeba dispar (strain ATCC PRA-260 / SAW760)</name>
    <dbReference type="NCBI Taxonomy" id="370354"/>
    <lineage>
        <taxon>Eukaryota</taxon>
        <taxon>Amoebozoa</taxon>
        <taxon>Evosea</taxon>
        <taxon>Archamoebae</taxon>
        <taxon>Mastigamoebida</taxon>
        <taxon>Entamoebidae</taxon>
        <taxon>Entamoeba</taxon>
    </lineage>
</organism>
<evidence type="ECO:0000313" key="2">
    <source>
        <dbReference type="EMBL" id="EDR29121.1"/>
    </source>
</evidence>
<dbReference type="Proteomes" id="UP000008076">
    <property type="component" value="Unassembled WGS sequence"/>
</dbReference>
<dbReference type="OrthoDB" id="31500at2759"/>
<sequence>MKEGIKRTERSEVLKERKRTSRNDETINFDAMIYLLVKEGYEVIVKRSKKTSKTIKMLLPESISKNGKTLKVQDICLLSNTLLNALGYTRMDSKTISKMTKKQAKRTQEAQLNNGIISLLINEGYLFSEKKVKTAHLTERLIRITSIFKDGKIFGRDELIEMGKLTLRLMEQHQTDTFIQFNQHTLFNIPSSFLSFINLPTSSDLILSTPQLINLNYHHDSSYFNLLNYDYSYDNADLIPFSSFLHSSF</sequence>
<evidence type="ECO:0000256" key="1">
    <source>
        <dbReference type="SAM" id="MobiDB-lite"/>
    </source>
</evidence>
<accession>B0E8N1</accession>
<dbReference type="EMBL" id="DS548172">
    <property type="protein sequence ID" value="EDR29121.1"/>
    <property type="molecule type" value="Genomic_DNA"/>
</dbReference>
<dbReference type="eggNOG" id="ENOG502RCJY">
    <property type="taxonomic scope" value="Eukaryota"/>
</dbReference>
<feature type="region of interest" description="Disordered" evidence="1">
    <location>
        <begin position="1"/>
        <end position="20"/>
    </location>
</feature>
<dbReference type="KEGG" id="edi:EDI_287510"/>
<evidence type="ECO:0000313" key="3">
    <source>
        <dbReference type="Proteomes" id="UP000008076"/>
    </source>
</evidence>
<dbReference type="VEuPathDB" id="AmoebaDB:EDI_287510"/>
<name>B0E8N1_ENTDS</name>
<gene>
    <name evidence="2" type="ORF">EDI_287510</name>
</gene>
<dbReference type="OMA" id="FGRCIEK"/>
<protein>
    <submittedName>
        <fullName evidence="2">Uncharacterized protein</fullName>
    </submittedName>
</protein>
<dbReference type="GeneID" id="5879637"/>
<proteinExistence type="predicted"/>
<dbReference type="AlphaFoldDB" id="B0E8N1"/>